<dbReference type="RefSeq" id="WP_354487937.1">
    <property type="nucleotide sequence ID" value="NZ_JBEPMC010000001.1"/>
</dbReference>
<sequence>MAEISDDPPAAAKSTPQARPSARPKRTKKTLADGFLEAIRADFRAHGAGVIAEVRSEKPDQYLKIVLSVLPKDLGANINTLDGLSDDEIRQRIRGLEAVLRPFLQQPGLEKPSLEEPGLEKPGRGKDRVSEPAQRTGPQTPH</sequence>
<dbReference type="Proteomes" id="UP001549204">
    <property type="component" value="Unassembled WGS sequence"/>
</dbReference>
<comment type="caution">
    <text evidence="2">The sequence shown here is derived from an EMBL/GenBank/DDBJ whole genome shotgun (WGS) entry which is preliminary data.</text>
</comment>
<evidence type="ECO:0000313" key="3">
    <source>
        <dbReference type="Proteomes" id="UP001549204"/>
    </source>
</evidence>
<feature type="region of interest" description="Disordered" evidence="1">
    <location>
        <begin position="104"/>
        <end position="142"/>
    </location>
</feature>
<name>A0ABV2GH67_9HYPH</name>
<evidence type="ECO:0000313" key="2">
    <source>
        <dbReference type="EMBL" id="MET3577635.1"/>
    </source>
</evidence>
<reference evidence="2 3" key="1">
    <citation type="submission" date="2024-06" db="EMBL/GenBank/DDBJ databases">
        <title>Genomic Encyclopedia of Type Strains, Phase IV (KMG-IV): sequencing the most valuable type-strain genomes for metagenomic binning, comparative biology and taxonomic classification.</title>
        <authorList>
            <person name="Goeker M."/>
        </authorList>
    </citation>
    <scope>NUCLEOTIDE SEQUENCE [LARGE SCALE GENOMIC DNA]</scope>
    <source>
        <strain evidence="2 3">DSM 100022</strain>
    </source>
</reference>
<protein>
    <submittedName>
        <fullName evidence="2">Uncharacterized protein</fullName>
    </submittedName>
</protein>
<evidence type="ECO:0000256" key="1">
    <source>
        <dbReference type="SAM" id="MobiDB-lite"/>
    </source>
</evidence>
<gene>
    <name evidence="2" type="ORF">ABID19_000650</name>
</gene>
<feature type="compositionally biased region" description="Basic and acidic residues" evidence="1">
    <location>
        <begin position="112"/>
        <end position="130"/>
    </location>
</feature>
<organism evidence="2 3">
    <name type="scientific">Mesorhizobium robiniae</name>
    <dbReference type="NCBI Taxonomy" id="559315"/>
    <lineage>
        <taxon>Bacteria</taxon>
        <taxon>Pseudomonadati</taxon>
        <taxon>Pseudomonadota</taxon>
        <taxon>Alphaproteobacteria</taxon>
        <taxon>Hyphomicrobiales</taxon>
        <taxon>Phyllobacteriaceae</taxon>
        <taxon>Mesorhizobium</taxon>
    </lineage>
</organism>
<proteinExistence type="predicted"/>
<keyword evidence="3" id="KW-1185">Reference proteome</keyword>
<feature type="region of interest" description="Disordered" evidence="1">
    <location>
        <begin position="1"/>
        <end position="29"/>
    </location>
</feature>
<dbReference type="EMBL" id="JBEPMC010000001">
    <property type="protein sequence ID" value="MET3577635.1"/>
    <property type="molecule type" value="Genomic_DNA"/>
</dbReference>
<accession>A0ABV2GH67</accession>